<keyword evidence="1" id="KW-0812">Transmembrane</keyword>
<keyword evidence="1" id="KW-1133">Transmembrane helix</keyword>
<evidence type="ECO:0000313" key="2">
    <source>
        <dbReference type="EMBL" id="PWZ40396.1"/>
    </source>
</evidence>
<feature type="transmembrane region" description="Helical" evidence="1">
    <location>
        <begin position="55"/>
        <end position="72"/>
    </location>
</feature>
<dbReference type="Proteomes" id="UP000251960">
    <property type="component" value="Chromosome 2"/>
</dbReference>
<sequence length="74" mass="8815">MNSRKLWNMQKTGISRHLSLSTQIEGNLMLYLSSGYLMALLHISNYPNLFFGRTSRYYICYLVLYLLYLVLWDL</sequence>
<organism evidence="2 3">
    <name type="scientific">Zea mays</name>
    <name type="common">Maize</name>
    <dbReference type="NCBI Taxonomy" id="4577"/>
    <lineage>
        <taxon>Eukaryota</taxon>
        <taxon>Viridiplantae</taxon>
        <taxon>Streptophyta</taxon>
        <taxon>Embryophyta</taxon>
        <taxon>Tracheophyta</taxon>
        <taxon>Spermatophyta</taxon>
        <taxon>Magnoliopsida</taxon>
        <taxon>Liliopsida</taxon>
        <taxon>Poales</taxon>
        <taxon>Poaceae</taxon>
        <taxon>PACMAD clade</taxon>
        <taxon>Panicoideae</taxon>
        <taxon>Andropogonodae</taxon>
        <taxon>Andropogoneae</taxon>
        <taxon>Tripsacinae</taxon>
        <taxon>Zea</taxon>
    </lineage>
</organism>
<name>A0A3L6G067_MAIZE</name>
<dbReference type="AlphaFoldDB" id="A0A3L6G067"/>
<evidence type="ECO:0000313" key="3">
    <source>
        <dbReference type="Proteomes" id="UP000251960"/>
    </source>
</evidence>
<evidence type="ECO:0000256" key="1">
    <source>
        <dbReference type="SAM" id="Phobius"/>
    </source>
</evidence>
<keyword evidence="1" id="KW-0472">Membrane</keyword>
<proteinExistence type="predicted"/>
<dbReference type="EMBL" id="NCVQ01000003">
    <property type="protein sequence ID" value="PWZ40396.1"/>
    <property type="molecule type" value="Genomic_DNA"/>
</dbReference>
<accession>A0A3L6G067</accession>
<comment type="caution">
    <text evidence="2">The sequence shown here is derived from an EMBL/GenBank/DDBJ whole genome shotgun (WGS) entry which is preliminary data.</text>
</comment>
<protein>
    <submittedName>
        <fullName evidence="2">Uncharacterized protein</fullName>
    </submittedName>
</protein>
<reference evidence="2 3" key="1">
    <citation type="journal article" date="2018" name="Nat. Genet.">
        <title>Extensive intraspecific gene order and gene structural variations between Mo17 and other maize genomes.</title>
        <authorList>
            <person name="Sun S."/>
            <person name="Zhou Y."/>
            <person name="Chen J."/>
            <person name="Shi J."/>
            <person name="Zhao H."/>
            <person name="Zhao H."/>
            <person name="Song W."/>
            <person name="Zhang M."/>
            <person name="Cui Y."/>
            <person name="Dong X."/>
            <person name="Liu H."/>
            <person name="Ma X."/>
            <person name="Jiao Y."/>
            <person name="Wang B."/>
            <person name="Wei X."/>
            <person name="Stein J.C."/>
            <person name="Glaubitz J.C."/>
            <person name="Lu F."/>
            <person name="Yu G."/>
            <person name="Liang C."/>
            <person name="Fengler K."/>
            <person name="Li B."/>
            <person name="Rafalski A."/>
            <person name="Schnable P.S."/>
            <person name="Ware D.H."/>
            <person name="Buckler E.S."/>
            <person name="Lai J."/>
        </authorList>
    </citation>
    <scope>NUCLEOTIDE SEQUENCE [LARGE SCALE GENOMIC DNA]</scope>
    <source>
        <strain evidence="3">cv. Missouri 17</strain>
        <tissue evidence="2">Seedling</tissue>
    </source>
</reference>
<gene>
    <name evidence="2" type="ORF">Zm00014a_033679</name>
</gene>